<dbReference type="RefSeq" id="WP_176245090.1">
    <property type="nucleotide sequence ID" value="NZ_FWFR01000003.1"/>
</dbReference>
<evidence type="ECO:0000256" key="1">
    <source>
        <dbReference type="SAM" id="Phobius"/>
    </source>
</evidence>
<keyword evidence="3" id="KW-1185">Reference proteome</keyword>
<name>A0A1Y5TPK0_9PROT</name>
<feature type="transmembrane region" description="Helical" evidence="1">
    <location>
        <begin position="29"/>
        <end position="47"/>
    </location>
</feature>
<protein>
    <submittedName>
        <fullName evidence="2">Uncharacterized protein</fullName>
    </submittedName>
</protein>
<dbReference type="InParanoid" id="A0A1Y5TPK0"/>
<dbReference type="Proteomes" id="UP000193200">
    <property type="component" value="Unassembled WGS sequence"/>
</dbReference>
<proteinExistence type="predicted"/>
<organism evidence="2 3">
    <name type="scientific">Oceanibacterium hippocampi</name>
    <dbReference type="NCBI Taxonomy" id="745714"/>
    <lineage>
        <taxon>Bacteria</taxon>
        <taxon>Pseudomonadati</taxon>
        <taxon>Pseudomonadota</taxon>
        <taxon>Alphaproteobacteria</taxon>
        <taxon>Sneathiellales</taxon>
        <taxon>Sneathiellaceae</taxon>
        <taxon>Oceanibacterium</taxon>
    </lineage>
</organism>
<sequence>MDSFLTTDSIEKHGLKIRSAKPLPLRSALAIWLITSIVGWGSLILLAF</sequence>
<keyword evidence="1" id="KW-1133">Transmembrane helix</keyword>
<reference evidence="2 3" key="1">
    <citation type="submission" date="2017-03" db="EMBL/GenBank/DDBJ databases">
        <authorList>
            <person name="Afonso C.L."/>
            <person name="Miller P.J."/>
            <person name="Scott M.A."/>
            <person name="Spackman E."/>
            <person name="Goraichik I."/>
            <person name="Dimitrov K.M."/>
            <person name="Suarez D.L."/>
            <person name="Swayne D.E."/>
        </authorList>
    </citation>
    <scope>NUCLEOTIDE SEQUENCE [LARGE SCALE GENOMIC DNA]</scope>
    <source>
        <strain evidence="2 3">CECT 7691</strain>
    </source>
</reference>
<dbReference type="EMBL" id="FWFR01000003">
    <property type="protein sequence ID" value="SLN68906.1"/>
    <property type="molecule type" value="Genomic_DNA"/>
</dbReference>
<accession>A0A1Y5TPK0</accession>
<gene>
    <name evidence="2" type="ORF">OCH7691_03140</name>
</gene>
<keyword evidence="1" id="KW-0472">Membrane</keyword>
<dbReference type="AlphaFoldDB" id="A0A1Y5TPK0"/>
<evidence type="ECO:0000313" key="3">
    <source>
        <dbReference type="Proteomes" id="UP000193200"/>
    </source>
</evidence>
<evidence type="ECO:0000313" key="2">
    <source>
        <dbReference type="EMBL" id="SLN68906.1"/>
    </source>
</evidence>
<keyword evidence="1" id="KW-0812">Transmembrane</keyword>